<dbReference type="Gene3D" id="1.10.472.80">
    <property type="entry name" value="Ypt/Rab-GAP domain of gyp1p, domain 3"/>
    <property type="match status" value="1"/>
</dbReference>
<dbReference type="SUPFAM" id="SSF47923">
    <property type="entry name" value="Ypt/Rab-GAP domain of gyp1p"/>
    <property type="match status" value="2"/>
</dbReference>
<dbReference type="PANTHER" id="PTHR47219:SF9">
    <property type="entry name" value="GTPASE ACTIVATING PROTEIN AND CENTROSOME-ASSOCIATED, ISOFORM B"/>
    <property type="match status" value="1"/>
</dbReference>
<name>A0AAU9J6Y5_9CILI</name>
<keyword evidence="3" id="KW-1185">Reference proteome</keyword>
<protein>
    <recommendedName>
        <fullName evidence="1">Rab-GAP TBC domain-containing protein</fullName>
    </recommendedName>
</protein>
<dbReference type="InterPro" id="IPR050302">
    <property type="entry name" value="Rab_GAP_TBC_domain"/>
</dbReference>
<gene>
    <name evidence="2" type="ORF">BSTOLATCC_MIC32910</name>
</gene>
<evidence type="ECO:0000259" key="1">
    <source>
        <dbReference type="PROSITE" id="PS50086"/>
    </source>
</evidence>
<feature type="domain" description="Rab-GAP TBC" evidence="1">
    <location>
        <begin position="73"/>
        <end position="257"/>
    </location>
</feature>
<dbReference type="PROSITE" id="PS50086">
    <property type="entry name" value="TBC_RABGAP"/>
    <property type="match status" value="1"/>
</dbReference>
<dbReference type="InterPro" id="IPR035969">
    <property type="entry name" value="Rab-GAP_TBC_sf"/>
</dbReference>
<organism evidence="2 3">
    <name type="scientific">Blepharisma stoltei</name>
    <dbReference type="NCBI Taxonomy" id="1481888"/>
    <lineage>
        <taxon>Eukaryota</taxon>
        <taxon>Sar</taxon>
        <taxon>Alveolata</taxon>
        <taxon>Ciliophora</taxon>
        <taxon>Postciliodesmatophora</taxon>
        <taxon>Heterotrichea</taxon>
        <taxon>Heterotrichida</taxon>
        <taxon>Blepharismidae</taxon>
        <taxon>Blepharisma</taxon>
    </lineage>
</organism>
<dbReference type="GO" id="GO:0031267">
    <property type="term" value="F:small GTPase binding"/>
    <property type="evidence" value="ECO:0007669"/>
    <property type="project" value="TreeGrafter"/>
</dbReference>
<dbReference type="AlphaFoldDB" id="A0AAU9J6Y5"/>
<proteinExistence type="predicted"/>
<dbReference type="InterPro" id="IPR000195">
    <property type="entry name" value="Rab-GAP-TBC_dom"/>
</dbReference>
<dbReference type="Gene3D" id="1.10.8.270">
    <property type="entry name" value="putative rabgap domain of human tbc1 domain family member 14 like domains"/>
    <property type="match status" value="1"/>
</dbReference>
<dbReference type="Pfam" id="PF00566">
    <property type="entry name" value="RabGAP-TBC"/>
    <property type="match status" value="1"/>
</dbReference>
<dbReference type="GO" id="GO:0005096">
    <property type="term" value="F:GTPase activator activity"/>
    <property type="evidence" value="ECO:0007669"/>
    <property type="project" value="TreeGrafter"/>
</dbReference>
<sequence length="319" mass="36619">MGAACCGSKVLKHVRVADVSRVPMGMIPPTYQTDQDIENNWNKELNLYQDSNNPISTFKEQNFTKFRSLIYNGTPKSLRFEIWQQALNINSDEISVENLLDSNLSTSLSDIEKDITRTFPANPLFSTELGQKTLKEVLLAFANHRPNIGYCQGMNYIAATFLITCNGDRNSAFYIMNCVLSKFGAERLFEKGFPLVKELCSKFHNSLRSAKPNIEAHILKHNFDDALWLTKWFITMFTYSFSYETVVRFWDGVFTKGIRFMINISLAIVEMIESEILKRDLPLLSEYFSGIGQRYLNIDLIMKNALKYDVQIDNNDQAV</sequence>
<dbReference type="SMART" id="SM00164">
    <property type="entry name" value="TBC"/>
    <property type="match status" value="1"/>
</dbReference>
<reference evidence="2" key="1">
    <citation type="submission" date="2021-09" db="EMBL/GenBank/DDBJ databases">
        <authorList>
            <consortium name="AG Swart"/>
            <person name="Singh M."/>
            <person name="Singh A."/>
            <person name="Seah K."/>
            <person name="Emmerich C."/>
        </authorList>
    </citation>
    <scope>NUCLEOTIDE SEQUENCE</scope>
    <source>
        <strain evidence="2">ATCC30299</strain>
    </source>
</reference>
<accession>A0AAU9J6Y5</accession>
<comment type="caution">
    <text evidence="2">The sequence shown here is derived from an EMBL/GenBank/DDBJ whole genome shotgun (WGS) entry which is preliminary data.</text>
</comment>
<dbReference type="EMBL" id="CAJZBQ010000033">
    <property type="protein sequence ID" value="CAG9323005.1"/>
    <property type="molecule type" value="Genomic_DNA"/>
</dbReference>
<evidence type="ECO:0000313" key="2">
    <source>
        <dbReference type="EMBL" id="CAG9323005.1"/>
    </source>
</evidence>
<dbReference type="PANTHER" id="PTHR47219">
    <property type="entry name" value="RAB GTPASE-ACTIVATING PROTEIN 1-LIKE"/>
    <property type="match status" value="1"/>
</dbReference>
<evidence type="ECO:0000313" key="3">
    <source>
        <dbReference type="Proteomes" id="UP001162131"/>
    </source>
</evidence>
<dbReference type="Proteomes" id="UP001162131">
    <property type="component" value="Unassembled WGS sequence"/>
</dbReference>